<organism evidence="1 2">
    <name type="scientific">Mycena rosella</name>
    <name type="common">Pink bonnet</name>
    <name type="synonym">Agaricus rosellus</name>
    <dbReference type="NCBI Taxonomy" id="1033263"/>
    <lineage>
        <taxon>Eukaryota</taxon>
        <taxon>Fungi</taxon>
        <taxon>Dikarya</taxon>
        <taxon>Basidiomycota</taxon>
        <taxon>Agaricomycotina</taxon>
        <taxon>Agaricomycetes</taxon>
        <taxon>Agaricomycetidae</taxon>
        <taxon>Agaricales</taxon>
        <taxon>Marasmiineae</taxon>
        <taxon>Mycenaceae</taxon>
        <taxon>Mycena</taxon>
    </lineage>
</organism>
<evidence type="ECO:0000313" key="1">
    <source>
        <dbReference type="EMBL" id="KAJ7681331.1"/>
    </source>
</evidence>
<dbReference type="AlphaFoldDB" id="A0AAD7D658"/>
<feature type="non-terminal residue" evidence="1">
    <location>
        <position position="1"/>
    </location>
</feature>
<evidence type="ECO:0000313" key="2">
    <source>
        <dbReference type="Proteomes" id="UP001221757"/>
    </source>
</evidence>
<gene>
    <name evidence="1" type="ORF">B0H17DRAFT_1230999</name>
</gene>
<reference evidence="1" key="1">
    <citation type="submission" date="2023-03" db="EMBL/GenBank/DDBJ databases">
        <title>Massive genome expansion in bonnet fungi (Mycena s.s.) driven by repeated elements and novel gene families across ecological guilds.</title>
        <authorList>
            <consortium name="Lawrence Berkeley National Laboratory"/>
            <person name="Harder C.B."/>
            <person name="Miyauchi S."/>
            <person name="Viragh M."/>
            <person name="Kuo A."/>
            <person name="Thoen E."/>
            <person name="Andreopoulos B."/>
            <person name="Lu D."/>
            <person name="Skrede I."/>
            <person name="Drula E."/>
            <person name="Henrissat B."/>
            <person name="Morin E."/>
            <person name="Kohler A."/>
            <person name="Barry K."/>
            <person name="LaButti K."/>
            <person name="Morin E."/>
            <person name="Salamov A."/>
            <person name="Lipzen A."/>
            <person name="Mereny Z."/>
            <person name="Hegedus B."/>
            <person name="Baldrian P."/>
            <person name="Stursova M."/>
            <person name="Weitz H."/>
            <person name="Taylor A."/>
            <person name="Grigoriev I.V."/>
            <person name="Nagy L.G."/>
            <person name="Martin F."/>
            <person name="Kauserud H."/>
        </authorList>
    </citation>
    <scope>NUCLEOTIDE SEQUENCE</scope>
    <source>
        <strain evidence="1">CBHHK067</strain>
    </source>
</reference>
<protein>
    <submittedName>
        <fullName evidence="1">Uncharacterized protein</fullName>
    </submittedName>
</protein>
<accession>A0AAD7D658</accession>
<keyword evidence="2" id="KW-1185">Reference proteome</keyword>
<proteinExistence type="predicted"/>
<comment type="caution">
    <text evidence="1">The sequence shown here is derived from an EMBL/GenBank/DDBJ whole genome shotgun (WGS) entry which is preliminary data.</text>
</comment>
<dbReference type="EMBL" id="JARKIE010000119">
    <property type="protein sequence ID" value="KAJ7681331.1"/>
    <property type="molecule type" value="Genomic_DNA"/>
</dbReference>
<sequence length="126" mass="13991">AARAAVLSLPQPAANISGRSRPLVTSLPTLVDATARMTLNVPHVLRDQQLPPTTRSHGVMWDLPQQEEFAQDLCKLFVACNISWNSASNAQLNLFSSSTYLKRKSRTVGCFPDVFWICSQPRRRPA</sequence>
<name>A0AAD7D658_MYCRO</name>
<dbReference type="Proteomes" id="UP001221757">
    <property type="component" value="Unassembled WGS sequence"/>
</dbReference>